<sequence>MKIPKLYYPYILVAILGAISVVICIEIFPIKTTADLVNFIVTFLSLVIAFIAFIIATQTYISIDSVNVISQMEGNVLENENYEMSITSLLKDYKMKEADEVGEAIFKKLEALFTKKPKTAIEFADNLQYFIDIIVFFPALYHSNDDKDKQKISARMDRILLLIEKRKNALIRVSTGNLILIEETVKLIRSVMYYQRLVSKNQFDITSTLLDVRGKMLKNSVTQTVYYNYLGLFYNKKAMAILNKKLNLHGDFFEINRLSNIIDKIGTLSNEDNELFIMYLLESKKAFKKALENCNEDLMWEGFIKYNDARSTFFLHLLNIDESHQNWEVTINEAIIARSKLNILIADTLDTDCSTHLQESFIYQEYLARLVKMNIKIAKKQHITNTLNVVNYQYPSYDGLLEDKVIKTPYTGNYDKIREYQIGIQEYLS</sequence>
<evidence type="ECO:0000313" key="3">
    <source>
        <dbReference type="Proteomes" id="UP001234495"/>
    </source>
</evidence>
<keyword evidence="3" id="KW-1185">Reference proteome</keyword>
<keyword evidence="1" id="KW-0812">Transmembrane</keyword>
<keyword evidence="1" id="KW-0472">Membrane</keyword>
<gene>
    <name evidence="2" type="ORF">J2S19_004092</name>
</gene>
<protein>
    <recommendedName>
        <fullName evidence="4">Phage abortive infection protein</fullName>
    </recommendedName>
</protein>
<name>A0ABT9ZLA1_9BACI</name>
<accession>A0ABT9ZLA1</accession>
<evidence type="ECO:0000256" key="1">
    <source>
        <dbReference type="SAM" id="Phobius"/>
    </source>
</evidence>
<feature type="transmembrane region" description="Helical" evidence="1">
    <location>
        <begin position="7"/>
        <end position="30"/>
    </location>
</feature>
<reference evidence="2 3" key="1">
    <citation type="submission" date="2023-07" db="EMBL/GenBank/DDBJ databases">
        <title>Genomic Encyclopedia of Type Strains, Phase IV (KMG-IV): sequencing the most valuable type-strain genomes for metagenomic binning, comparative biology and taxonomic classification.</title>
        <authorList>
            <person name="Goeker M."/>
        </authorList>
    </citation>
    <scope>NUCLEOTIDE SEQUENCE [LARGE SCALE GENOMIC DNA]</scope>
    <source>
        <strain evidence="2 3">DSM 29005</strain>
    </source>
</reference>
<dbReference type="Proteomes" id="UP001234495">
    <property type="component" value="Unassembled WGS sequence"/>
</dbReference>
<evidence type="ECO:0000313" key="2">
    <source>
        <dbReference type="EMBL" id="MDQ0232770.1"/>
    </source>
</evidence>
<evidence type="ECO:0008006" key="4">
    <source>
        <dbReference type="Google" id="ProtNLM"/>
    </source>
</evidence>
<proteinExistence type="predicted"/>
<keyword evidence="1" id="KW-1133">Transmembrane helix</keyword>
<dbReference type="RefSeq" id="WP_307345151.1">
    <property type="nucleotide sequence ID" value="NZ_JAUSUD010000024.1"/>
</dbReference>
<organism evidence="2 3">
    <name type="scientific">Metabacillus malikii</name>
    <dbReference type="NCBI Taxonomy" id="1504265"/>
    <lineage>
        <taxon>Bacteria</taxon>
        <taxon>Bacillati</taxon>
        <taxon>Bacillota</taxon>
        <taxon>Bacilli</taxon>
        <taxon>Bacillales</taxon>
        <taxon>Bacillaceae</taxon>
        <taxon>Metabacillus</taxon>
    </lineage>
</organism>
<comment type="caution">
    <text evidence="2">The sequence shown here is derived from an EMBL/GenBank/DDBJ whole genome shotgun (WGS) entry which is preliminary data.</text>
</comment>
<feature type="transmembrane region" description="Helical" evidence="1">
    <location>
        <begin position="36"/>
        <end position="56"/>
    </location>
</feature>
<dbReference type="EMBL" id="JAUSUD010000024">
    <property type="protein sequence ID" value="MDQ0232770.1"/>
    <property type="molecule type" value="Genomic_DNA"/>
</dbReference>